<dbReference type="PANTHER" id="PTHR15239:SF6">
    <property type="entry name" value="RIBOSOME QUALITY CONTROL COMPLEX SUBUNIT NEMF"/>
    <property type="match status" value="1"/>
</dbReference>
<evidence type="ECO:0000313" key="8">
    <source>
        <dbReference type="Proteomes" id="UP000272003"/>
    </source>
</evidence>
<comment type="subunit">
    <text evidence="5">Associates with stalled 50S ribosomal subunits. Binds to RqcP.</text>
</comment>
<dbReference type="Pfam" id="PF05670">
    <property type="entry name" value="NFACT-R_1"/>
    <property type="match status" value="1"/>
</dbReference>
<dbReference type="GO" id="GO:1990112">
    <property type="term" value="C:RQC complex"/>
    <property type="evidence" value="ECO:0007669"/>
    <property type="project" value="TreeGrafter"/>
</dbReference>
<dbReference type="FunFam" id="2.30.310.10:FF:000004">
    <property type="entry name" value="Fibronectin-binding protein A"/>
    <property type="match status" value="1"/>
</dbReference>
<dbReference type="GO" id="GO:0043023">
    <property type="term" value="F:ribosomal large subunit binding"/>
    <property type="evidence" value="ECO:0007669"/>
    <property type="project" value="UniProtKB-UniRule"/>
</dbReference>
<gene>
    <name evidence="5" type="primary">rqcH</name>
    <name evidence="7" type="ORF">D7I45_03815</name>
</gene>
<dbReference type="InterPro" id="IPR051608">
    <property type="entry name" value="RQC_Subunit_NEMF"/>
</dbReference>
<dbReference type="Pfam" id="PF05833">
    <property type="entry name" value="NFACT_N"/>
    <property type="match status" value="1"/>
</dbReference>
<sequence length="576" mass="66315">MSFDGSFTHAMVKELNALVSGGRVSRINQPYDNEMIITVRSNHENYPILVSANPNYARVQISRIPYVNPHTPTNFTMTLRKHLSGSVLKKVSQIDNDRVMVLHFTTRNEIGDLKEMMLVVEIMARHSNIILVDTQDDMRIVDAIKRIGSDKNRYRTILPGDTYITPPKQDMVNPFSSELNMDKINSLVKEFPNQEVLAAELRHRIQGLGKDTSLFLAQTLHKDDSTKNNFKDFFSYFDNPVPSLLENKSSSLFTVHPFDKEDYESQRFDTLGELLDTYYETKARKDRVREQGGTLIKVAKNELKKNKKKLKKLNKTLENTKHADEYRIKGEILTTYLYKIEKGMKSIELPNFYDNGNPIKISLSNQISPSENAQKYFKRYQKAKNAVIYVNEQLKNTHAEIDYFENILSQIEMAEPSDLDDIKTEFKNEGYLKHHNKRSNSNKNKRSKISKPEAFYTDDGVKILVGKNNLQNDKLTMRDADKRDTWLHTQKIHGSHVIIKDFDPDDKTIETAAMLAAYFSKARDSATVPVDYVKVKHVRKPNGAKPGLVIYDSQRTKFVTPSKEFVDNLRQNKSAS</sequence>
<evidence type="ECO:0000259" key="6">
    <source>
        <dbReference type="Pfam" id="PF05670"/>
    </source>
</evidence>
<keyword evidence="4 5" id="KW-0648">Protein biosynthesis</keyword>
<reference evidence="7 8" key="1">
    <citation type="submission" date="2018-09" db="EMBL/GenBank/DDBJ databases">
        <title>Genome sequencing of strain BHWM-4.</title>
        <authorList>
            <person name="Heo J."/>
            <person name="Kim S.-J."/>
            <person name="Kwon S.-W."/>
        </authorList>
    </citation>
    <scope>NUCLEOTIDE SEQUENCE [LARGE SCALE GENOMIC DNA]</scope>
    <source>
        <strain evidence="7 8">BHWM-4</strain>
    </source>
</reference>
<dbReference type="Gene3D" id="2.30.310.10">
    <property type="entry name" value="ibrinogen binding protein from staphylococcus aureus domain"/>
    <property type="match status" value="1"/>
</dbReference>
<dbReference type="Proteomes" id="UP000272003">
    <property type="component" value="Chromosome"/>
</dbReference>
<dbReference type="Gene3D" id="3.40.970.40">
    <property type="entry name" value="fibrinogen binding protein from staphylococcus aureus domain like"/>
    <property type="match status" value="1"/>
</dbReference>
<dbReference type="GO" id="GO:0019843">
    <property type="term" value="F:rRNA binding"/>
    <property type="evidence" value="ECO:0007669"/>
    <property type="project" value="UniProtKB-UniRule"/>
</dbReference>
<keyword evidence="2 5" id="KW-0699">rRNA-binding</keyword>
<evidence type="ECO:0000313" key="7">
    <source>
        <dbReference type="EMBL" id="AYF92664.1"/>
    </source>
</evidence>
<dbReference type="InterPro" id="IPR043682">
    <property type="entry name" value="RqcH_bacterial"/>
</dbReference>
<dbReference type="RefSeq" id="WP_120784430.1">
    <property type="nucleotide sequence ID" value="NZ_CP032626.1"/>
</dbReference>
<evidence type="ECO:0000256" key="5">
    <source>
        <dbReference type="HAMAP-Rule" id="MF_00844"/>
    </source>
</evidence>
<organism evidence="7 8">
    <name type="scientific">Apilactobacillus bombintestini</name>
    <dbReference type="NCBI Taxonomy" id="2419772"/>
    <lineage>
        <taxon>Bacteria</taxon>
        <taxon>Bacillati</taxon>
        <taxon>Bacillota</taxon>
        <taxon>Bacilli</taxon>
        <taxon>Lactobacillales</taxon>
        <taxon>Lactobacillaceae</taxon>
        <taxon>Apilactobacillus</taxon>
    </lineage>
</organism>
<evidence type="ECO:0000256" key="3">
    <source>
        <dbReference type="ARBA" id="ARBA00022884"/>
    </source>
</evidence>
<feature type="domain" description="NFACT RNA-binding" evidence="6">
    <location>
        <begin position="454"/>
        <end position="543"/>
    </location>
</feature>
<dbReference type="InterPro" id="IPR008532">
    <property type="entry name" value="NFACT_RNA-bd"/>
</dbReference>
<dbReference type="EMBL" id="CP032626">
    <property type="protein sequence ID" value="AYF92664.1"/>
    <property type="molecule type" value="Genomic_DNA"/>
</dbReference>
<comment type="function">
    <text evidence="5">Key component of the ribosome quality control system (RQC), a ribosome-associated complex that mediates the extraction of incompletely synthesized nascent chains from stalled ribosomes and their subsequent degradation. RqcH recruits Ala-charged tRNA, and with RqcP directs the elongation of stalled nascent chains on 50S ribosomal subunits, leading to non-templated C-terminal alanine extensions (Ala tail). The Ala tail promotes nascent chain degradation. May add between 1 and at least 8 Ala residues. Binds to stalled 50S ribosomal subunits.</text>
</comment>
<dbReference type="GO" id="GO:0000049">
    <property type="term" value="F:tRNA binding"/>
    <property type="evidence" value="ECO:0007669"/>
    <property type="project" value="UniProtKB-UniRule"/>
</dbReference>
<keyword evidence="8" id="KW-1185">Reference proteome</keyword>
<dbReference type="KEGG" id="abom:D7I45_03815"/>
<accession>A0A387APN2</accession>
<keyword evidence="5" id="KW-0175">Coiled coil</keyword>
<dbReference type="HAMAP" id="MF_00844_B">
    <property type="entry name" value="RqcH_B"/>
    <property type="match status" value="1"/>
</dbReference>
<dbReference type="GO" id="GO:0072344">
    <property type="term" value="P:rescue of stalled ribosome"/>
    <property type="evidence" value="ECO:0007669"/>
    <property type="project" value="UniProtKB-UniRule"/>
</dbReference>
<dbReference type="AlphaFoldDB" id="A0A387APN2"/>
<name>A0A387APN2_9LACO</name>
<comment type="similarity">
    <text evidence="5">Belongs to the NEMF family.</text>
</comment>
<feature type="coiled-coil region" evidence="5">
    <location>
        <begin position="296"/>
        <end position="323"/>
    </location>
</feature>
<dbReference type="PANTHER" id="PTHR15239">
    <property type="entry name" value="NUCLEAR EXPORT MEDIATOR FACTOR NEMF"/>
    <property type="match status" value="1"/>
</dbReference>
<keyword evidence="3 5" id="KW-0694">RNA-binding</keyword>
<protein>
    <recommendedName>
        <fullName evidence="5">Rqc2 homolog RqcH</fullName>
        <shortName evidence="5">RqcH</shortName>
    </recommendedName>
</protein>
<dbReference type="OrthoDB" id="9766163at2"/>
<keyword evidence="1 5" id="KW-0820">tRNA-binding</keyword>
<proteinExistence type="inferred from homology"/>
<evidence type="ECO:0000256" key="1">
    <source>
        <dbReference type="ARBA" id="ARBA00022555"/>
    </source>
</evidence>
<evidence type="ECO:0000256" key="4">
    <source>
        <dbReference type="ARBA" id="ARBA00022917"/>
    </source>
</evidence>
<evidence type="ECO:0000256" key="2">
    <source>
        <dbReference type="ARBA" id="ARBA00022730"/>
    </source>
</evidence>